<dbReference type="EMBL" id="JBHSYQ010000003">
    <property type="protein sequence ID" value="MFC6996776.1"/>
    <property type="molecule type" value="Genomic_DNA"/>
</dbReference>
<proteinExistence type="predicted"/>
<evidence type="ECO:0000313" key="3">
    <source>
        <dbReference type="Proteomes" id="UP001596405"/>
    </source>
</evidence>
<dbReference type="PANTHER" id="PTHR38454:SF1">
    <property type="entry name" value="INTEGRAL MEMBRANE PROTEIN"/>
    <property type="match status" value="1"/>
</dbReference>
<protein>
    <submittedName>
        <fullName evidence="2">YfhO family protein</fullName>
    </submittedName>
</protein>
<dbReference type="PANTHER" id="PTHR38454">
    <property type="entry name" value="INTEGRAL MEMBRANE PROTEIN-RELATED"/>
    <property type="match status" value="1"/>
</dbReference>
<evidence type="ECO:0000313" key="2">
    <source>
        <dbReference type="EMBL" id="MFC6996776.1"/>
    </source>
</evidence>
<gene>
    <name evidence="2" type="ORF">ACFQHR_04030</name>
</gene>
<feature type="transmembrane region" description="Helical" evidence="1">
    <location>
        <begin position="96"/>
        <end position="121"/>
    </location>
</feature>
<keyword evidence="1" id="KW-1133">Transmembrane helix</keyword>
<reference evidence="3" key="1">
    <citation type="journal article" date="2019" name="Int. J. Syst. Evol. Microbiol.">
        <title>The Global Catalogue of Microorganisms (GCM) 10K type strain sequencing project: providing services to taxonomists for standard genome sequencing and annotation.</title>
        <authorList>
            <consortium name="The Broad Institute Genomics Platform"/>
            <consortium name="The Broad Institute Genome Sequencing Center for Infectious Disease"/>
            <person name="Wu L."/>
            <person name="Ma J."/>
        </authorList>
    </citation>
    <scope>NUCLEOTIDE SEQUENCE [LARGE SCALE GENOMIC DNA]</scope>
    <source>
        <strain evidence="3">CGMCC 4.7393</strain>
    </source>
</reference>
<organism evidence="2 3">
    <name type="scientific">Rufibacter roseus</name>
    <dbReference type="NCBI Taxonomy" id="1567108"/>
    <lineage>
        <taxon>Bacteria</taxon>
        <taxon>Pseudomonadati</taxon>
        <taxon>Bacteroidota</taxon>
        <taxon>Cytophagia</taxon>
        <taxon>Cytophagales</taxon>
        <taxon>Hymenobacteraceae</taxon>
        <taxon>Rufibacter</taxon>
    </lineage>
</organism>
<comment type="caution">
    <text evidence="2">The sequence shown here is derived from an EMBL/GenBank/DDBJ whole genome shotgun (WGS) entry which is preliminary data.</text>
</comment>
<feature type="transmembrane region" description="Helical" evidence="1">
    <location>
        <begin position="345"/>
        <end position="364"/>
    </location>
</feature>
<feature type="transmembrane region" description="Helical" evidence="1">
    <location>
        <begin position="175"/>
        <end position="191"/>
    </location>
</feature>
<feature type="transmembrane region" description="Helical" evidence="1">
    <location>
        <begin position="229"/>
        <end position="248"/>
    </location>
</feature>
<accession>A0ABW2DKH8</accession>
<name>A0ABW2DKH8_9BACT</name>
<feature type="transmembrane region" description="Helical" evidence="1">
    <location>
        <begin position="128"/>
        <end position="146"/>
    </location>
</feature>
<dbReference type="RefSeq" id="WP_066623786.1">
    <property type="nucleotide sequence ID" value="NZ_JBHSYQ010000003.1"/>
</dbReference>
<sequence>MATSKIDFNRHVLPHLLVLLFFVLLVVAYFSPIFFDGKTLIQHDVVQFQGGAKEIADYRAKTGEEALWTNSMFSGMPAYLISVQFSGDLFRFVHDIFTAGLPLVASNIFITLLCAYVMFVVMGLRPMLAVVGAIAYTFVSYNFAILEAGHNTKSLAIAYLPLALGGLWYTYRKNIWLGAALFAFGLTMHIRMNHLQITYYLLFIVLIFGLVELIMWAKEGRIADFFKRTLILAIGAALAAGVSFGRIYTTAEYGKYSIRGASELTEANGTTKTDVGTGLDREYAFQWSYGISETMTLLVPNFYGGASQGPLEKDSETYKTLVRSGVPEGQLQNASMPFYWGDQSFVGGPVYMGAIICFLFVLGLMVTPRRLWIWLLSATILSFVLSWGKNFEAFNYFMFDYFPGYNKFRAVSMALVIAQVTMVLLAVLALCRVIQDELIENLQKKILIALGVTGGICLLLVLFSGMFDYVAPVDEQLAQYQYPVDAIRADRESMLRGDALRSLIFILLAAGALYLYTKQKLSSFVTTAVVGALILIDLWTVDKRYLNNNDFEKNYQAGYFQPTPADLAILQDTTNYRVYNVANPFNDARTSYFHKSIGGYHGAKLRRYQDVIEHHISQGNMDVLNMLNAKYAITGKQEQPVQMIPGNLGNAWFIQTVRPVDSPDEELSALSTFDPATEAIVDIEKFPNVKPQTYPAEGSSIQLVKYEPNYLKYTANAAQAGVVVFSEIYYKDGWQAYLNGQPVDHFRANYILRAMEVPAGQHTIEFRFEPKEYSLGNTVAWISSILLLIGLAGAVVYGFRHKREAVK</sequence>
<feature type="transmembrane region" description="Helical" evidence="1">
    <location>
        <begin position="446"/>
        <end position="467"/>
    </location>
</feature>
<feature type="transmembrane region" description="Helical" evidence="1">
    <location>
        <begin position="499"/>
        <end position="516"/>
    </location>
</feature>
<keyword evidence="1" id="KW-0472">Membrane</keyword>
<feature type="transmembrane region" description="Helical" evidence="1">
    <location>
        <begin position="371"/>
        <end position="388"/>
    </location>
</feature>
<dbReference type="Proteomes" id="UP001596405">
    <property type="component" value="Unassembled WGS sequence"/>
</dbReference>
<feature type="transmembrane region" description="Helical" evidence="1">
    <location>
        <begin position="197"/>
        <end position="217"/>
    </location>
</feature>
<feature type="transmembrane region" description="Helical" evidence="1">
    <location>
        <begin position="408"/>
        <end position="434"/>
    </location>
</feature>
<keyword evidence="1" id="KW-0812">Transmembrane</keyword>
<dbReference type="Pfam" id="PF09586">
    <property type="entry name" value="YfhO"/>
    <property type="match status" value="1"/>
</dbReference>
<feature type="transmembrane region" description="Helical" evidence="1">
    <location>
        <begin position="523"/>
        <end position="541"/>
    </location>
</feature>
<keyword evidence="3" id="KW-1185">Reference proteome</keyword>
<feature type="transmembrane region" description="Helical" evidence="1">
    <location>
        <begin position="12"/>
        <end position="35"/>
    </location>
</feature>
<feature type="transmembrane region" description="Helical" evidence="1">
    <location>
        <begin position="779"/>
        <end position="799"/>
    </location>
</feature>
<evidence type="ECO:0000256" key="1">
    <source>
        <dbReference type="SAM" id="Phobius"/>
    </source>
</evidence>
<dbReference type="InterPro" id="IPR018580">
    <property type="entry name" value="Uncharacterised_YfhO"/>
</dbReference>
<feature type="transmembrane region" description="Helical" evidence="1">
    <location>
        <begin position="152"/>
        <end position="170"/>
    </location>
</feature>